<sequence>MSFQFTAEQEAIFDFYRNSSENMMIEAVAGSGKTFTIVQLVKMKASSHVFLAFNKSIQLELKSRQVRAFTFHGFLKRPVLEFFKQEDVIPNKLVKLQRFVKGFTREEMKDQGTSARELVSKMKNVGFGYYHNIDDLEKLDKLARRFNINPKLVETDIEADMKHKRLRMYQLAQELLRLNNESPMCDFDDLIYQALRWNIRIPTFQNVFVDEAQDTNAIQIGVIHKILGDTGRLIVVGDSNQAIYGFRGASSESMSRLAREFKTRPFPLHTTFRCGTSIVEHANEYVKEIHAAPGAHKGEVRVVKMKDLKLTEFTNGTLVLSRLRARLFSLAIRLIAHGQSVFILGEDAPEKLISIYKSFKVDTVGQTIWKAEQWRVAKRAEAKSVNAGITKLHGIDDTAQSLKVLSSSMDYDAPMENLYDLIRTLFTYRKEAVMISTIHSAKGLEADKVIWLNSDECPLEYGEQDWEKQQERNLIYVAITRAKSLLIKGLR</sequence>
<dbReference type="GO" id="GO:0043138">
    <property type="term" value="F:3'-5' DNA helicase activity"/>
    <property type="evidence" value="ECO:0007669"/>
    <property type="project" value="UniProtKB-EC"/>
</dbReference>
<evidence type="ECO:0000256" key="9">
    <source>
        <dbReference type="PROSITE-ProRule" id="PRU00560"/>
    </source>
</evidence>
<dbReference type="PANTHER" id="PTHR11070:SF2">
    <property type="entry name" value="ATP-DEPENDENT DNA HELICASE SRS2"/>
    <property type="match status" value="1"/>
</dbReference>
<feature type="binding site" evidence="9">
    <location>
        <begin position="27"/>
        <end position="34"/>
    </location>
    <ligand>
        <name>ATP</name>
        <dbReference type="ChEBI" id="CHEBI:30616"/>
    </ligand>
</feature>
<dbReference type="PANTHER" id="PTHR11070">
    <property type="entry name" value="UVRD / RECB / PCRA DNA HELICASE FAMILY MEMBER"/>
    <property type="match status" value="1"/>
</dbReference>
<evidence type="ECO:0000256" key="8">
    <source>
        <dbReference type="ARBA" id="ARBA00048988"/>
    </source>
</evidence>
<keyword evidence="5" id="KW-0413">Isomerase</keyword>
<dbReference type="PROSITE" id="PS51198">
    <property type="entry name" value="UVRD_HELICASE_ATP_BIND"/>
    <property type="match status" value="1"/>
</dbReference>
<dbReference type="Pfam" id="PF00580">
    <property type="entry name" value="UvrD-helicase"/>
    <property type="match status" value="1"/>
</dbReference>
<proteinExistence type="predicted"/>
<dbReference type="InterPro" id="IPR014016">
    <property type="entry name" value="UvrD-like_ATP-bd"/>
</dbReference>
<reference evidence="11" key="1">
    <citation type="submission" date="2020-04" db="EMBL/GenBank/DDBJ databases">
        <authorList>
            <person name="Chiriac C."/>
            <person name="Salcher M."/>
            <person name="Ghai R."/>
            <person name="Kavagutti S V."/>
        </authorList>
    </citation>
    <scope>NUCLEOTIDE SEQUENCE</scope>
</reference>
<dbReference type="EMBL" id="LR796199">
    <property type="protein sequence ID" value="CAB4126617.1"/>
    <property type="molecule type" value="Genomic_DNA"/>
</dbReference>
<gene>
    <name evidence="11" type="ORF">UFOVP81_10</name>
</gene>
<comment type="catalytic activity">
    <reaction evidence="6">
        <text>Couples ATP hydrolysis with the unwinding of duplex DNA by translocating in the 3'-5' direction.</text>
        <dbReference type="EC" id="5.6.2.4"/>
    </reaction>
</comment>
<dbReference type="EC" id="5.6.2.4" evidence="7"/>
<evidence type="ECO:0000256" key="7">
    <source>
        <dbReference type="ARBA" id="ARBA00034808"/>
    </source>
</evidence>
<evidence type="ECO:0000256" key="5">
    <source>
        <dbReference type="ARBA" id="ARBA00023235"/>
    </source>
</evidence>
<dbReference type="InterPro" id="IPR014017">
    <property type="entry name" value="DNA_helicase_UvrD-like_C"/>
</dbReference>
<dbReference type="GO" id="GO:0005524">
    <property type="term" value="F:ATP binding"/>
    <property type="evidence" value="ECO:0007669"/>
    <property type="project" value="UniProtKB-UniRule"/>
</dbReference>
<evidence type="ECO:0000256" key="1">
    <source>
        <dbReference type="ARBA" id="ARBA00022741"/>
    </source>
</evidence>
<dbReference type="InterPro" id="IPR000212">
    <property type="entry name" value="DNA_helicase_UvrD/REP"/>
</dbReference>
<organism evidence="11">
    <name type="scientific">uncultured Caudovirales phage</name>
    <dbReference type="NCBI Taxonomy" id="2100421"/>
    <lineage>
        <taxon>Viruses</taxon>
        <taxon>Duplodnaviria</taxon>
        <taxon>Heunggongvirae</taxon>
        <taxon>Uroviricota</taxon>
        <taxon>Caudoviricetes</taxon>
        <taxon>Peduoviridae</taxon>
        <taxon>Maltschvirus</taxon>
        <taxon>Maltschvirus maltsch</taxon>
    </lineage>
</organism>
<evidence type="ECO:0000256" key="6">
    <source>
        <dbReference type="ARBA" id="ARBA00034617"/>
    </source>
</evidence>
<dbReference type="GO" id="GO:0003677">
    <property type="term" value="F:DNA binding"/>
    <property type="evidence" value="ECO:0007669"/>
    <property type="project" value="InterPro"/>
</dbReference>
<evidence type="ECO:0000256" key="2">
    <source>
        <dbReference type="ARBA" id="ARBA00022801"/>
    </source>
</evidence>
<evidence type="ECO:0000259" key="10">
    <source>
        <dbReference type="PROSITE" id="PS51198"/>
    </source>
</evidence>
<evidence type="ECO:0000256" key="3">
    <source>
        <dbReference type="ARBA" id="ARBA00022806"/>
    </source>
</evidence>
<protein>
    <recommendedName>
        <fullName evidence="7">DNA 3'-5' helicase</fullName>
        <ecNumber evidence="7">5.6.2.4</ecNumber>
    </recommendedName>
</protein>
<accession>A0A6J5L022</accession>
<keyword evidence="3 9" id="KW-0347">Helicase</keyword>
<keyword evidence="1 9" id="KW-0547">Nucleotide-binding</keyword>
<dbReference type="GO" id="GO:0016787">
    <property type="term" value="F:hydrolase activity"/>
    <property type="evidence" value="ECO:0007669"/>
    <property type="project" value="UniProtKB-UniRule"/>
</dbReference>
<dbReference type="InterPro" id="IPR027417">
    <property type="entry name" value="P-loop_NTPase"/>
</dbReference>
<feature type="domain" description="UvrD-like helicase ATP-binding" evidence="10">
    <location>
        <begin position="6"/>
        <end position="275"/>
    </location>
</feature>
<name>A0A6J5L022_9CAUD</name>
<keyword evidence="4 9" id="KW-0067">ATP-binding</keyword>
<evidence type="ECO:0000313" key="11">
    <source>
        <dbReference type="EMBL" id="CAB4126617.1"/>
    </source>
</evidence>
<evidence type="ECO:0000256" key="4">
    <source>
        <dbReference type="ARBA" id="ARBA00022840"/>
    </source>
</evidence>
<comment type="catalytic activity">
    <reaction evidence="8">
        <text>ATP + H2O = ADP + phosphate + H(+)</text>
        <dbReference type="Rhea" id="RHEA:13065"/>
        <dbReference type="ChEBI" id="CHEBI:15377"/>
        <dbReference type="ChEBI" id="CHEBI:15378"/>
        <dbReference type="ChEBI" id="CHEBI:30616"/>
        <dbReference type="ChEBI" id="CHEBI:43474"/>
        <dbReference type="ChEBI" id="CHEBI:456216"/>
        <dbReference type="EC" id="5.6.2.4"/>
    </reaction>
</comment>
<dbReference type="SUPFAM" id="SSF52540">
    <property type="entry name" value="P-loop containing nucleoside triphosphate hydrolases"/>
    <property type="match status" value="1"/>
</dbReference>
<dbReference type="Gene3D" id="3.40.50.300">
    <property type="entry name" value="P-loop containing nucleotide triphosphate hydrolases"/>
    <property type="match status" value="2"/>
</dbReference>
<dbReference type="GO" id="GO:0000725">
    <property type="term" value="P:recombinational repair"/>
    <property type="evidence" value="ECO:0007669"/>
    <property type="project" value="TreeGrafter"/>
</dbReference>
<dbReference type="Pfam" id="PF13361">
    <property type="entry name" value="UvrD_C"/>
    <property type="match status" value="1"/>
</dbReference>
<keyword evidence="2 9" id="KW-0378">Hydrolase</keyword>